<dbReference type="AlphaFoldDB" id="A0A0G3BDZ8"/>
<protein>
    <submittedName>
        <fullName evidence="1">Uncharacterized protein</fullName>
    </submittedName>
</protein>
<dbReference type="KEGG" id="pbh:AAW51_0826"/>
<dbReference type="OrthoDB" id="8926607at2"/>
<keyword evidence="2" id="KW-1185">Reference proteome</keyword>
<evidence type="ECO:0000313" key="2">
    <source>
        <dbReference type="Proteomes" id="UP000035352"/>
    </source>
</evidence>
<dbReference type="EMBL" id="CP011371">
    <property type="protein sequence ID" value="AKJ27517.1"/>
    <property type="molecule type" value="Genomic_DNA"/>
</dbReference>
<reference evidence="1 2" key="1">
    <citation type="submission" date="2015-05" db="EMBL/GenBank/DDBJ databases">
        <authorList>
            <person name="Tang B."/>
            <person name="Yu Y."/>
        </authorList>
    </citation>
    <scope>NUCLEOTIDE SEQUENCE [LARGE SCALE GENOMIC DNA]</scope>
    <source>
        <strain evidence="1 2">DSM 7029</strain>
    </source>
</reference>
<proteinExistence type="predicted"/>
<name>A0A0G3BDZ8_9BURK</name>
<gene>
    <name evidence="1" type="ORF">AAW51_0826</name>
</gene>
<dbReference type="Proteomes" id="UP000035352">
    <property type="component" value="Chromosome"/>
</dbReference>
<accession>A0A0G3BDZ8</accession>
<organism evidence="1 2">
    <name type="scientific">Caldimonas brevitalea</name>
    <dbReference type="NCBI Taxonomy" id="413882"/>
    <lineage>
        <taxon>Bacteria</taxon>
        <taxon>Pseudomonadati</taxon>
        <taxon>Pseudomonadota</taxon>
        <taxon>Betaproteobacteria</taxon>
        <taxon>Burkholderiales</taxon>
        <taxon>Sphaerotilaceae</taxon>
        <taxon>Caldimonas</taxon>
    </lineage>
</organism>
<dbReference type="RefSeq" id="WP_047193585.1">
    <property type="nucleotide sequence ID" value="NZ_CP011371.1"/>
</dbReference>
<sequence length="124" mass="13356">MAHDLVRSYDDFSAAEAAREALLQSGFPAEAVHLTVRDDEAGPVEGNFVAGNGKRGPTGWIDALKGFGTDKDYTYEHNFADSVQRGVYLLTVDADDDQLRSLAGDILARSGAVDVNERLGRAAR</sequence>
<evidence type="ECO:0000313" key="1">
    <source>
        <dbReference type="EMBL" id="AKJ27517.1"/>
    </source>
</evidence>